<dbReference type="EMBL" id="CP041730">
    <property type="protein sequence ID" value="QDQ29306.1"/>
    <property type="molecule type" value="Genomic_DNA"/>
</dbReference>
<keyword evidence="2" id="KW-1185">Reference proteome</keyword>
<dbReference type="Gene3D" id="1.10.10.10">
    <property type="entry name" value="Winged helix-like DNA-binding domain superfamily/Winged helix DNA-binding domain"/>
    <property type="match status" value="1"/>
</dbReference>
<dbReference type="SUPFAM" id="SSF46689">
    <property type="entry name" value="Homeodomain-like"/>
    <property type="match status" value="1"/>
</dbReference>
<accession>A0A516SMC4</accession>
<name>A0A516SMC4_9NEIS</name>
<sequence>MSNRPVFVPTAEAAYLAELSDRQVNRMVDDQIVPAKLFEQHERGRRLFTRLSAAFARFYFGTEDTLLPAARRLVLAELTDRVERLCCKNDVYTLIFLPAEMSWKVTQSSVEIDVAPFIAKTLARMKEVDQADALVVTDPEILGGVPVFAGSRVPVDIVLASLDKGIALDRLCTSYPFLTKAHLAAARTYMQVHPRRGRPRNLAEAYPELQLRTERIVRTARA</sequence>
<dbReference type="KEGG" id="cari:FNU76_12805"/>
<organism evidence="1 2">
    <name type="scientific">Chitinimonas arctica</name>
    <dbReference type="NCBI Taxonomy" id="2594795"/>
    <lineage>
        <taxon>Bacteria</taxon>
        <taxon>Pseudomonadati</taxon>
        <taxon>Pseudomonadota</taxon>
        <taxon>Betaproteobacteria</taxon>
        <taxon>Neisseriales</taxon>
        <taxon>Chitinibacteraceae</taxon>
        <taxon>Chitinimonas</taxon>
    </lineage>
</organism>
<proteinExistence type="predicted"/>
<dbReference type="InterPro" id="IPR009057">
    <property type="entry name" value="Homeodomain-like_sf"/>
</dbReference>
<dbReference type="PANTHER" id="PTHR34849">
    <property type="entry name" value="SSL5025 PROTEIN"/>
    <property type="match status" value="1"/>
</dbReference>
<dbReference type="InterPro" id="IPR007367">
    <property type="entry name" value="DUF433"/>
</dbReference>
<dbReference type="OrthoDB" id="200074at2"/>
<evidence type="ECO:0000313" key="2">
    <source>
        <dbReference type="Proteomes" id="UP000317550"/>
    </source>
</evidence>
<dbReference type="PANTHER" id="PTHR34849:SF3">
    <property type="entry name" value="SSR2962 PROTEIN"/>
    <property type="match status" value="1"/>
</dbReference>
<dbReference type="AlphaFoldDB" id="A0A516SMC4"/>
<dbReference type="Pfam" id="PF04255">
    <property type="entry name" value="DUF433"/>
    <property type="match status" value="1"/>
</dbReference>
<dbReference type="Proteomes" id="UP000317550">
    <property type="component" value="Chromosome"/>
</dbReference>
<gene>
    <name evidence="1" type="ORF">FNU76_12805</name>
</gene>
<evidence type="ECO:0000313" key="1">
    <source>
        <dbReference type="EMBL" id="QDQ29306.1"/>
    </source>
</evidence>
<protein>
    <submittedName>
        <fullName evidence="1">DUF433 domain-containing protein</fullName>
    </submittedName>
</protein>
<reference evidence="2" key="1">
    <citation type="submission" date="2019-07" db="EMBL/GenBank/DDBJ databases">
        <title>Chitinimonas sp. nov., isolated from Ny-Alesund, arctica soil.</title>
        <authorList>
            <person name="Xu Q."/>
            <person name="Peng F."/>
        </authorList>
    </citation>
    <scope>NUCLEOTIDE SEQUENCE [LARGE SCALE GENOMIC DNA]</scope>
    <source>
        <strain evidence="2">R3-44</strain>
    </source>
</reference>
<dbReference type="InterPro" id="IPR036388">
    <property type="entry name" value="WH-like_DNA-bd_sf"/>
</dbReference>